<dbReference type="InterPro" id="IPR014729">
    <property type="entry name" value="Rossmann-like_a/b/a_fold"/>
</dbReference>
<name>A0A7Z8CZ82_CARDV</name>
<dbReference type="Pfam" id="PF00582">
    <property type="entry name" value="Usp"/>
    <property type="match status" value="1"/>
</dbReference>
<dbReference type="InterPro" id="IPR006015">
    <property type="entry name" value="Universal_stress_UspA"/>
</dbReference>
<dbReference type="CDD" id="cd00293">
    <property type="entry name" value="USP-like"/>
    <property type="match status" value="1"/>
</dbReference>
<feature type="domain" description="UspA" evidence="3">
    <location>
        <begin position="2"/>
        <end position="139"/>
    </location>
</feature>
<dbReference type="InterPro" id="IPR006016">
    <property type="entry name" value="UspA"/>
</dbReference>
<gene>
    <name evidence="4" type="ORF">CKN69_05195</name>
</gene>
<dbReference type="Proteomes" id="UP000297938">
    <property type="component" value="Unassembled WGS sequence"/>
</dbReference>
<evidence type="ECO:0000256" key="1">
    <source>
        <dbReference type="ARBA" id="ARBA00008791"/>
    </source>
</evidence>
<reference evidence="4 5" key="1">
    <citation type="journal article" date="2018" name="Int. J. Food Microbiol.">
        <title>Growth of Carnobacterium spp. isolated from chilled vacuum-packaged meat under relevant acidic conditions.</title>
        <authorList>
            <person name="Zhang P."/>
            <person name="Badoni M."/>
            <person name="Ganzle M."/>
            <person name="Yang X."/>
        </authorList>
    </citation>
    <scope>NUCLEOTIDE SEQUENCE [LARGE SCALE GENOMIC DNA]</scope>
    <source>
        <strain evidence="4 5">B2</strain>
    </source>
</reference>
<protein>
    <recommendedName>
        <fullName evidence="2">Universal stress protein</fullName>
    </recommendedName>
</protein>
<dbReference type="PANTHER" id="PTHR46268">
    <property type="entry name" value="STRESS RESPONSE PROTEIN NHAX"/>
    <property type="match status" value="1"/>
</dbReference>
<dbReference type="Gene3D" id="3.40.50.620">
    <property type="entry name" value="HUPs"/>
    <property type="match status" value="1"/>
</dbReference>
<dbReference type="PRINTS" id="PR01438">
    <property type="entry name" value="UNVRSLSTRESS"/>
</dbReference>
<organism evidence="4 5">
    <name type="scientific">Carnobacterium divergens</name>
    <name type="common">Lactobacillus divergens</name>
    <dbReference type="NCBI Taxonomy" id="2748"/>
    <lineage>
        <taxon>Bacteria</taxon>
        <taxon>Bacillati</taxon>
        <taxon>Bacillota</taxon>
        <taxon>Bacilli</taxon>
        <taxon>Lactobacillales</taxon>
        <taxon>Carnobacteriaceae</taxon>
        <taxon>Carnobacterium</taxon>
    </lineage>
</organism>
<dbReference type="PANTHER" id="PTHR46268:SF6">
    <property type="entry name" value="UNIVERSAL STRESS PROTEIN UP12"/>
    <property type="match status" value="1"/>
</dbReference>
<proteinExistence type="inferred from homology"/>
<dbReference type="RefSeq" id="WP_135025870.1">
    <property type="nucleotide sequence ID" value="NZ_JBFUWK010000004.1"/>
</dbReference>
<dbReference type="PIRSF" id="PIRSF006276">
    <property type="entry name" value="UspA"/>
    <property type="match status" value="1"/>
</dbReference>
<evidence type="ECO:0000313" key="4">
    <source>
        <dbReference type="EMBL" id="TFJ27773.1"/>
    </source>
</evidence>
<dbReference type="AlphaFoldDB" id="A0A7Z8CZ82"/>
<keyword evidence="2" id="KW-0963">Cytoplasm</keyword>
<dbReference type="EMBL" id="NRPP01000009">
    <property type="protein sequence ID" value="TFJ27773.1"/>
    <property type="molecule type" value="Genomic_DNA"/>
</dbReference>
<dbReference type="SUPFAM" id="SSF52402">
    <property type="entry name" value="Adenine nucleotide alpha hydrolases-like"/>
    <property type="match status" value="1"/>
</dbReference>
<accession>A0A7Z8CZ82</accession>
<dbReference type="GO" id="GO:0005737">
    <property type="term" value="C:cytoplasm"/>
    <property type="evidence" value="ECO:0007669"/>
    <property type="project" value="UniProtKB-SubCell"/>
</dbReference>
<comment type="similarity">
    <text evidence="1 2">Belongs to the universal stress protein A family.</text>
</comment>
<sequence>MNLLVPMDMDETSKHALQEAIKLAKSFKELGKITILHVINREIAPDAVETTVDLESKLHEETNAYLTKVKHIVEKANLAVEIVALEGFAATKILDFEKKNPVDFIVIGHHNRKGLDRIVVGSVSKKIIHDAACPVIVVK</sequence>
<comment type="caution">
    <text evidence="4">The sequence shown here is derived from an EMBL/GenBank/DDBJ whole genome shotgun (WGS) entry which is preliminary data.</text>
</comment>
<evidence type="ECO:0000256" key="2">
    <source>
        <dbReference type="PIRNR" id="PIRNR006276"/>
    </source>
</evidence>
<evidence type="ECO:0000313" key="5">
    <source>
        <dbReference type="Proteomes" id="UP000297938"/>
    </source>
</evidence>
<evidence type="ECO:0000259" key="3">
    <source>
        <dbReference type="Pfam" id="PF00582"/>
    </source>
</evidence>
<comment type="subcellular location">
    <subcellularLocation>
        <location evidence="2">Cytoplasm</location>
    </subcellularLocation>
</comment>